<feature type="non-terminal residue" evidence="1">
    <location>
        <position position="51"/>
    </location>
</feature>
<proteinExistence type="predicted"/>
<reference evidence="1" key="1">
    <citation type="journal article" date="2023" name="IScience">
        <title>Live-bearing cockroach genome reveals convergent evolutionary mechanisms linked to viviparity in insects and beyond.</title>
        <authorList>
            <person name="Fouks B."/>
            <person name="Harrison M.C."/>
            <person name="Mikhailova A.A."/>
            <person name="Marchal E."/>
            <person name="English S."/>
            <person name="Carruthers M."/>
            <person name="Jennings E.C."/>
            <person name="Chiamaka E.L."/>
            <person name="Frigard R.A."/>
            <person name="Pippel M."/>
            <person name="Attardo G.M."/>
            <person name="Benoit J.B."/>
            <person name="Bornberg-Bauer E."/>
            <person name="Tobe S.S."/>
        </authorList>
    </citation>
    <scope>NUCLEOTIDE SEQUENCE</scope>
    <source>
        <strain evidence="1">Stay&amp;Tobe</strain>
    </source>
</reference>
<dbReference type="EMBL" id="JASPKZ010007834">
    <property type="protein sequence ID" value="KAJ9581939.1"/>
    <property type="molecule type" value="Genomic_DNA"/>
</dbReference>
<feature type="non-terminal residue" evidence="1">
    <location>
        <position position="1"/>
    </location>
</feature>
<name>A0AAD8E9T0_DIPPU</name>
<comment type="caution">
    <text evidence="1">The sequence shown here is derived from an EMBL/GenBank/DDBJ whole genome shotgun (WGS) entry which is preliminary data.</text>
</comment>
<dbReference type="Proteomes" id="UP001233999">
    <property type="component" value="Unassembled WGS sequence"/>
</dbReference>
<evidence type="ECO:0000313" key="1">
    <source>
        <dbReference type="EMBL" id="KAJ9581939.1"/>
    </source>
</evidence>
<accession>A0AAD8E9T0</accession>
<dbReference type="AlphaFoldDB" id="A0AAD8E9T0"/>
<evidence type="ECO:0000313" key="2">
    <source>
        <dbReference type="Proteomes" id="UP001233999"/>
    </source>
</evidence>
<evidence type="ECO:0008006" key="3">
    <source>
        <dbReference type="Google" id="ProtNLM"/>
    </source>
</evidence>
<reference evidence="1" key="2">
    <citation type="submission" date="2023-05" db="EMBL/GenBank/DDBJ databases">
        <authorList>
            <person name="Fouks B."/>
        </authorList>
    </citation>
    <scope>NUCLEOTIDE SEQUENCE</scope>
    <source>
        <strain evidence="1">Stay&amp;Tobe</strain>
        <tissue evidence="1">Testes</tissue>
    </source>
</reference>
<sequence length="51" mass="5791">ATLHYKPNDTESRLEVKGLQVADEAMYKCEITYIEVREGCSVVQFINLTAL</sequence>
<organism evidence="1 2">
    <name type="scientific">Diploptera punctata</name>
    <name type="common">Pacific beetle cockroach</name>
    <dbReference type="NCBI Taxonomy" id="6984"/>
    <lineage>
        <taxon>Eukaryota</taxon>
        <taxon>Metazoa</taxon>
        <taxon>Ecdysozoa</taxon>
        <taxon>Arthropoda</taxon>
        <taxon>Hexapoda</taxon>
        <taxon>Insecta</taxon>
        <taxon>Pterygota</taxon>
        <taxon>Neoptera</taxon>
        <taxon>Polyneoptera</taxon>
        <taxon>Dictyoptera</taxon>
        <taxon>Blattodea</taxon>
        <taxon>Blaberoidea</taxon>
        <taxon>Blaberidae</taxon>
        <taxon>Diplopterinae</taxon>
        <taxon>Diploptera</taxon>
    </lineage>
</organism>
<gene>
    <name evidence="1" type="ORF">L9F63_003727</name>
</gene>
<keyword evidence="2" id="KW-1185">Reference proteome</keyword>
<protein>
    <recommendedName>
        <fullName evidence="3">Immunoglobulin V-set domain-containing protein</fullName>
    </recommendedName>
</protein>